<dbReference type="EMBL" id="AP018203">
    <property type="protein sequence ID" value="BAY55551.1"/>
    <property type="molecule type" value="Genomic_DNA"/>
</dbReference>
<dbReference type="GO" id="GO:0006313">
    <property type="term" value="P:DNA transposition"/>
    <property type="evidence" value="ECO:0007669"/>
    <property type="project" value="InterPro"/>
</dbReference>
<keyword evidence="3" id="KW-1185">Reference proteome</keyword>
<name>A0A1Z4JFN9_LEPBY</name>
<feature type="domain" description="Transposase IS110-like N-terminal" evidence="1">
    <location>
        <begin position="20"/>
        <end position="159"/>
    </location>
</feature>
<evidence type="ECO:0000259" key="1">
    <source>
        <dbReference type="Pfam" id="PF01548"/>
    </source>
</evidence>
<dbReference type="Proteomes" id="UP000217895">
    <property type="component" value="Chromosome"/>
</dbReference>
<dbReference type="Pfam" id="PF01548">
    <property type="entry name" value="DEDD_Tnp_IS110"/>
    <property type="match status" value="1"/>
</dbReference>
<dbReference type="GO" id="GO:0004803">
    <property type="term" value="F:transposase activity"/>
    <property type="evidence" value="ECO:0007669"/>
    <property type="project" value="InterPro"/>
</dbReference>
<organism evidence="2 3">
    <name type="scientific">Leptolyngbya boryana NIES-2135</name>
    <dbReference type="NCBI Taxonomy" id="1973484"/>
    <lineage>
        <taxon>Bacteria</taxon>
        <taxon>Bacillati</taxon>
        <taxon>Cyanobacteriota</taxon>
        <taxon>Cyanophyceae</taxon>
        <taxon>Leptolyngbyales</taxon>
        <taxon>Leptolyngbyaceae</taxon>
        <taxon>Leptolyngbya group</taxon>
        <taxon>Leptolyngbya</taxon>
    </lineage>
</organism>
<accession>A0A1Z4JFN9</accession>
<evidence type="ECO:0000313" key="2">
    <source>
        <dbReference type="EMBL" id="BAY55551.1"/>
    </source>
</evidence>
<sequence>MKTSLNATPISSYKGQQVYIGIDVHKRRYVVVVQINQTVVKKWSTAAVPEELAQQLLRFFPEATLHSAYEAGFSGYVLHRVLKLHGIDNIVVHAAAVEVSAHSRVKTDKRDAQKLASQLEAGRLRGIRVPTPEQEQRRLLSRTRSQLVQQRSAVQNQIRMKAHQFGLIAPEDRRQMSHKLVAELLERSPAEAFRFVVEVHWQVWEFK</sequence>
<dbReference type="InterPro" id="IPR002525">
    <property type="entry name" value="Transp_IS110-like_N"/>
</dbReference>
<dbReference type="InterPro" id="IPR047650">
    <property type="entry name" value="Transpos_IS110"/>
</dbReference>
<dbReference type="AlphaFoldDB" id="A0A1Z4JFN9"/>
<gene>
    <name evidence="2" type="ORF">NIES2135_23750</name>
</gene>
<proteinExistence type="predicted"/>
<evidence type="ECO:0000313" key="3">
    <source>
        <dbReference type="Proteomes" id="UP000217895"/>
    </source>
</evidence>
<protein>
    <submittedName>
        <fullName evidence="2">Transposase</fullName>
    </submittedName>
</protein>
<dbReference type="PANTHER" id="PTHR33055:SF13">
    <property type="entry name" value="TRANSPOSASE"/>
    <property type="match status" value="1"/>
</dbReference>
<reference evidence="2 3" key="1">
    <citation type="submission" date="2017-06" db="EMBL/GenBank/DDBJ databases">
        <title>Genome sequencing of cyanobaciteial culture collection at National Institute for Environmental Studies (NIES).</title>
        <authorList>
            <person name="Hirose Y."/>
            <person name="Shimura Y."/>
            <person name="Fujisawa T."/>
            <person name="Nakamura Y."/>
            <person name="Kawachi M."/>
        </authorList>
    </citation>
    <scope>NUCLEOTIDE SEQUENCE [LARGE SCALE GENOMIC DNA]</scope>
    <source>
        <strain evidence="2 3">NIES-2135</strain>
    </source>
</reference>
<dbReference type="PANTHER" id="PTHR33055">
    <property type="entry name" value="TRANSPOSASE FOR INSERTION SEQUENCE ELEMENT IS1111A"/>
    <property type="match status" value="1"/>
</dbReference>
<dbReference type="GO" id="GO:0003677">
    <property type="term" value="F:DNA binding"/>
    <property type="evidence" value="ECO:0007669"/>
    <property type="project" value="InterPro"/>
</dbReference>